<evidence type="ECO:0000313" key="2">
    <source>
        <dbReference type="Proteomes" id="UP000291117"/>
    </source>
</evidence>
<sequence length="193" mass="22423">MRTINHQLINQPFFVPKWKIKHLFLGTFNPEGGDPVRYFYGRNKNFTWKILDEVFPNEFMNYGLKLREDFFERLIANGVACMDMISSIEIADEKVHLVTGKGYSDSVIINNQVKRIYNTDAINTVIRANPNLKVYSTWGTGSTLATWRRELSLVRARIISLKSPSPVARVPLGTDKYSYVRNDWWSKILGEYH</sequence>
<dbReference type="AlphaFoldDB" id="A0A4R0NG74"/>
<keyword evidence="2" id="KW-1185">Reference proteome</keyword>
<gene>
    <name evidence="1" type="ORF">EZ444_02360</name>
</gene>
<reference evidence="1 2" key="1">
    <citation type="submission" date="2019-02" db="EMBL/GenBank/DDBJ databases">
        <title>Pedobacter sp. RP-3-8 sp. nov., isolated from Arctic soil.</title>
        <authorList>
            <person name="Dahal R.H."/>
        </authorList>
    </citation>
    <scope>NUCLEOTIDE SEQUENCE [LARGE SCALE GENOMIC DNA]</scope>
    <source>
        <strain evidence="1 2">RP-3-8</strain>
    </source>
</reference>
<dbReference type="EMBL" id="SJSM01000001">
    <property type="protein sequence ID" value="TCC99539.1"/>
    <property type="molecule type" value="Genomic_DNA"/>
</dbReference>
<evidence type="ECO:0008006" key="3">
    <source>
        <dbReference type="Google" id="ProtNLM"/>
    </source>
</evidence>
<protein>
    <recommendedName>
        <fullName evidence="3">Uracil-DNA glycosylase family protein</fullName>
    </recommendedName>
</protein>
<dbReference type="Proteomes" id="UP000291117">
    <property type="component" value="Unassembled WGS sequence"/>
</dbReference>
<proteinExistence type="predicted"/>
<dbReference type="OrthoDB" id="9799921at2"/>
<dbReference type="RefSeq" id="WP_131606843.1">
    <property type="nucleotide sequence ID" value="NZ_SJSM01000001.1"/>
</dbReference>
<organism evidence="1 2">
    <name type="scientific">Pedobacter hiemivivus</name>
    <dbReference type="NCBI Taxonomy" id="2530454"/>
    <lineage>
        <taxon>Bacteria</taxon>
        <taxon>Pseudomonadati</taxon>
        <taxon>Bacteroidota</taxon>
        <taxon>Sphingobacteriia</taxon>
        <taxon>Sphingobacteriales</taxon>
        <taxon>Sphingobacteriaceae</taxon>
        <taxon>Pedobacter</taxon>
    </lineage>
</organism>
<comment type="caution">
    <text evidence="1">The sequence shown here is derived from an EMBL/GenBank/DDBJ whole genome shotgun (WGS) entry which is preliminary data.</text>
</comment>
<name>A0A4R0NG74_9SPHI</name>
<accession>A0A4R0NG74</accession>
<dbReference type="Gene3D" id="3.40.470.10">
    <property type="entry name" value="Uracil-DNA glycosylase-like domain"/>
    <property type="match status" value="1"/>
</dbReference>
<dbReference type="InterPro" id="IPR036895">
    <property type="entry name" value="Uracil-DNA_glycosylase-like_sf"/>
</dbReference>
<evidence type="ECO:0000313" key="1">
    <source>
        <dbReference type="EMBL" id="TCC99539.1"/>
    </source>
</evidence>